<reference evidence="2" key="1">
    <citation type="journal article" date="2019" name="Int. J. Syst. Evol. Microbiol.">
        <title>The Global Catalogue of Microorganisms (GCM) 10K type strain sequencing project: providing services to taxonomists for standard genome sequencing and annotation.</title>
        <authorList>
            <consortium name="The Broad Institute Genomics Platform"/>
            <consortium name="The Broad Institute Genome Sequencing Center for Infectious Disease"/>
            <person name="Wu L."/>
            <person name="Ma J."/>
        </authorList>
    </citation>
    <scope>NUCLEOTIDE SEQUENCE [LARGE SCALE GENOMIC DNA]</scope>
    <source>
        <strain evidence="2">CGMCC 1.16060</strain>
    </source>
</reference>
<sequence length="141" mass="16402">MKHKNLNVVAQYEAAIYTTDVLKIEFILNEVIHNPDTAILVEPGKNEYYVFYTGTASIPKKSTHFKSFKMKNTHTKNMDLPEDSVSIRGRWTSEIVNIQRGNLFFTDICNAINKIRDKNSISIAVDQEEDVNRKLYFYYKT</sequence>
<organism evidence="1 2">
    <name type="scientific">Flavobacterium limi</name>
    <dbReference type="NCBI Taxonomy" id="2045105"/>
    <lineage>
        <taxon>Bacteria</taxon>
        <taxon>Pseudomonadati</taxon>
        <taxon>Bacteroidota</taxon>
        <taxon>Flavobacteriia</taxon>
        <taxon>Flavobacteriales</taxon>
        <taxon>Flavobacteriaceae</taxon>
        <taxon>Flavobacterium</taxon>
    </lineage>
</organism>
<protein>
    <submittedName>
        <fullName evidence="1">Uncharacterized protein</fullName>
    </submittedName>
</protein>
<keyword evidence="2" id="KW-1185">Reference proteome</keyword>
<dbReference type="Proteomes" id="UP000655016">
    <property type="component" value="Unassembled WGS sequence"/>
</dbReference>
<dbReference type="EMBL" id="BMKP01000006">
    <property type="protein sequence ID" value="GGF18112.1"/>
    <property type="molecule type" value="Genomic_DNA"/>
</dbReference>
<comment type="caution">
    <text evidence="1">The sequence shown here is derived from an EMBL/GenBank/DDBJ whole genome shotgun (WGS) entry which is preliminary data.</text>
</comment>
<proteinExistence type="predicted"/>
<evidence type="ECO:0000313" key="2">
    <source>
        <dbReference type="Proteomes" id="UP000655016"/>
    </source>
</evidence>
<dbReference type="RefSeq" id="WP_163394927.1">
    <property type="nucleotide sequence ID" value="NZ_BMKP01000006.1"/>
</dbReference>
<gene>
    <name evidence="1" type="ORF">GCM10011518_29360</name>
</gene>
<evidence type="ECO:0000313" key="1">
    <source>
        <dbReference type="EMBL" id="GGF18112.1"/>
    </source>
</evidence>
<name>A0ABQ1UIV7_9FLAO</name>
<accession>A0ABQ1UIV7</accession>